<dbReference type="Ensembl" id="ENST00000567066.6">
    <property type="protein sequence ID" value="ENSP00000456341.2"/>
    <property type="gene ID" value="ENSG00000140682.20"/>
</dbReference>
<dbReference type="VEuPathDB" id="HostDB:ENSG00000140682"/>
<dbReference type="EMBL" id="AC026471">
    <property type="status" value="NOT_ANNOTATED_CDS"/>
    <property type="molecule type" value="Genomic_DNA"/>
</dbReference>
<evidence type="ECO:0000313" key="1">
    <source>
        <dbReference type="Ensembl" id="ENSP00000456341.2"/>
    </source>
</evidence>
<dbReference type="Bgee" id="ENSG00000140682">
    <property type="expression patterns" value="Expressed in saphenous vein and 164 other cell types or tissues"/>
</dbReference>
<dbReference type="ChiTaRS" id="TGFB1I1">
    <property type="organism name" value="human"/>
</dbReference>
<dbReference type="Ensembl" id="ENST00000567066.6">
    <property type="protein sequence ID" value="ENSP00000456341.2"/>
    <property type="gene ID" value="ENSG00000140682.19"/>
</dbReference>
<sequence length="52" mass="5584">MEDLDRVWGVFRSLGGQGPPVQHGMQASVPKACSPGGPSILLFQRCLGYRAL</sequence>
<dbReference type="HGNC" id="HGNC:11767">
    <property type="gene designation" value="TGFB1I1"/>
</dbReference>
<dbReference type="ProteomicsDB" id="42123"/>
<dbReference type="OpenTargets" id="ENSG00000140682"/>
<dbReference type="MassIVE" id="H3BRP2"/>
<dbReference type="ExpressionAtlas" id="H3BRP2">
    <property type="expression patterns" value="baseline and differential"/>
</dbReference>
<reference evidence="1 2" key="2">
    <citation type="journal article" date="2004" name="Nature">
        <title>Finishing the euchromatic sequence of the human genome.</title>
        <authorList>
            <consortium name="International Human Genome Sequencing Consortium"/>
        </authorList>
    </citation>
    <scope>NUCLEOTIDE SEQUENCE [LARGE SCALE GENOMIC DNA]</scope>
</reference>
<proteinExistence type="predicted"/>
<dbReference type="Proteomes" id="UP000005640">
    <property type="component" value="Chromosome 16"/>
</dbReference>
<reference evidence="1 2" key="1">
    <citation type="journal article" date="2001" name="Nature">
        <title>Initial sequencing and analysis of the human genome.</title>
        <authorList>
            <consortium name="International Human Genome Sequencing Consortium"/>
            <person name="Lander E.S."/>
            <person name="Linton L.M."/>
            <person name="Birren B."/>
            <person name="Nusbaum C."/>
            <person name="Zody M.C."/>
            <person name="Baldwin J."/>
            <person name="Devon K."/>
            <person name="Dewar K."/>
            <person name="Doyle M."/>
            <person name="FitzHugh W."/>
            <person name="Funke R."/>
            <person name="Gage D."/>
            <person name="Harris K."/>
            <person name="Heaford A."/>
            <person name="Howland J."/>
            <person name="Kann L."/>
            <person name="Lehoczky J."/>
            <person name="LeVine R."/>
            <person name="McEwan P."/>
            <person name="McKernan K."/>
            <person name="Meldrim J."/>
            <person name="Mesirov J.P."/>
            <person name="Miranda C."/>
            <person name="Morris W."/>
            <person name="Naylor J."/>
            <person name="Raymond C."/>
            <person name="Rosetti M."/>
            <person name="Santos R."/>
            <person name="Sheridan A."/>
            <person name="Sougnez C."/>
            <person name="Stange-Thomann N."/>
            <person name="Stojanovic N."/>
            <person name="Subramanian A."/>
            <person name="Wyman D."/>
            <person name="Rogers J."/>
            <person name="Sulston J."/>
            <person name="Ainscough R."/>
            <person name="Beck S."/>
            <person name="Bentley D."/>
            <person name="Burton J."/>
            <person name="Clee C."/>
            <person name="Carter N."/>
            <person name="Coulson A."/>
            <person name="Deadman R."/>
            <person name="Deloukas P."/>
            <person name="Dunham A."/>
            <person name="Dunham I."/>
            <person name="Durbin R."/>
            <person name="French L."/>
            <person name="Grafham D."/>
            <person name="Gregory S."/>
            <person name="Hubbard T."/>
            <person name="Humphray S."/>
            <person name="Hunt A."/>
            <person name="Jones M."/>
            <person name="Lloyd C."/>
            <person name="McMurray A."/>
            <person name="Matthews L."/>
            <person name="Mercer S."/>
            <person name="Milne S."/>
            <person name="Mullikin J.C."/>
            <person name="Mungall A."/>
            <person name="Plumb R."/>
            <person name="Ross M."/>
            <person name="Shownkeen R."/>
            <person name="Sims S."/>
            <person name="Waterston R.H."/>
            <person name="Wilson R.K."/>
            <person name="Hillier L.W."/>
            <person name="McPherson J.D."/>
            <person name="Marra M.A."/>
            <person name="Mardis E.R."/>
            <person name="Fulton L.A."/>
            <person name="Chinwalla A.T."/>
            <person name="Pepin K.H."/>
            <person name="Gish W.R."/>
            <person name="Chissoe S.L."/>
            <person name="Wendl M.C."/>
            <person name="Delehaunty K.D."/>
            <person name="Miner T.L."/>
            <person name="Delehaunty A."/>
            <person name="Kramer J.B."/>
            <person name="Cook L.L."/>
            <person name="Fulton R.S."/>
            <person name="Johnson D.L."/>
            <person name="Minx P.J."/>
            <person name="Clifton S.W."/>
            <person name="Hawkins T."/>
            <person name="Branscomb E."/>
            <person name="Predki P."/>
            <person name="Richardson P."/>
            <person name="Wenning S."/>
            <person name="Slezak T."/>
            <person name="Doggett N."/>
            <person name="Cheng J.F."/>
            <person name="Olsen A."/>
            <person name="Lucas S."/>
            <person name="Elkin C."/>
            <person name="Uberbacher E."/>
            <person name="Frazier M."/>
            <person name="Gibbs R.A."/>
            <person name="Muzny D.M."/>
            <person name="Scherer S.E."/>
            <person name="Bouck J.B."/>
            <person name="Sodergren E.J."/>
            <person name="Worley K.C."/>
            <person name="Rives C.M."/>
            <person name="Gorrell J.H."/>
            <person name="Metzker M.L."/>
            <person name="Naylor S.L."/>
            <person name="Kucherlapati R.S."/>
            <person name="Nelson D.L."/>
            <person name="Weinstock G.M."/>
            <person name="Sakaki Y."/>
            <person name="Fujiyama A."/>
            <person name="Hattori M."/>
            <person name="Yada T."/>
            <person name="Toyoda A."/>
            <person name="Itoh T."/>
            <person name="Kawagoe C."/>
            <person name="Watanabe H."/>
            <person name="Totoki Y."/>
            <person name="Taylor T."/>
            <person name="Weissenbach J."/>
            <person name="Heilig R."/>
            <person name="Saurin W."/>
            <person name="Artiguenave F."/>
            <person name="Brottier P."/>
            <person name="Bruls T."/>
            <person name="Pelletier E."/>
            <person name="Robert C."/>
            <person name="Wincker P."/>
            <person name="Smith D.R."/>
            <person name="Doucette-Stamm L."/>
            <person name="Rubenfield M."/>
            <person name="Weinstock K."/>
            <person name="Lee H.M."/>
            <person name="Dubois J."/>
            <person name="Rosenthal A."/>
            <person name="Platzer M."/>
            <person name="Nyakatura G."/>
            <person name="Taudien S."/>
            <person name="Rump A."/>
            <person name="Yang H."/>
            <person name="Yu J."/>
            <person name="Wang J."/>
            <person name="Huang G."/>
            <person name="Gu J."/>
            <person name="Hood L."/>
            <person name="Rowen L."/>
            <person name="Madan A."/>
            <person name="Qin S."/>
            <person name="Davis R.W."/>
            <person name="Federspiel N.A."/>
            <person name="Abola A.P."/>
            <person name="Proctor M.J."/>
            <person name="Myers R.M."/>
            <person name="Schmutz J."/>
            <person name="Dickson M."/>
            <person name="Grimwood J."/>
            <person name="Cox D.R."/>
            <person name="Olson M.V."/>
            <person name="Kaul R."/>
            <person name="Raymond C."/>
            <person name="Shimizu N."/>
            <person name="Kawasaki K."/>
            <person name="Minoshima S."/>
            <person name="Evans G.A."/>
            <person name="Athanasiou M."/>
            <person name="Schultz R."/>
            <person name="Roe B.A."/>
            <person name="Chen F."/>
            <person name="Pan H."/>
            <person name="Ramser J."/>
            <person name="Lehrach H."/>
            <person name="Reinhardt R."/>
            <person name="McCombie W.R."/>
            <person name="de la Bastide M."/>
            <person name="Dedhia N."/>
            <person name="Blocker H."/>
            <person name="Hornischer K."/>
            <person name="Nordsiek G."/>
            <person name="Agarwala R."/>
            <person name="Aravind L."/>
            <person name="Bailey J.A."/>
            <person name="Bateman A."/>
            <person name="Batzoglou S."/>
            <person name="Birney E."/>
            <person name="Bork P."/>
            <person name="Brown D.G."/>
            <person name="Burge C.B."/>
            <person name="Cerutti L."/>
            <person name="Chen H.C."/>
            <person name="Church D."/>
            <person name="Clamp M."/>
            <person name="Copley R.R."/>
            <person name="Doerks T."/>
            <person name="Eddy S.R."/>
            <person name="Eichler E.E."/>
            <person name="Furey T.S."/>
            <person name="Galagan J."/>
            <person name="Gilbert J.G."/>
            <person name="Harmon C."/>
            <person name="Hayashizaki Y."/>
            <person name="Haussler D."/>
            <person name="Hermjakob H."/>
            <person name="Hokamp K."/>
            <person name="Jang W."/>
            <person name="Johnson L.S."/>
            <person name="Jones T.A."/>
            <person name="Kasif S."/>
            <person name="Kaspryzk A."/>
            <person name="Kennedy S."/>
            <person name="Kent W.J."/>
            <person name="Kitts P."/>
            <person name="Koonin E.V."/>
            <person name="Korf I."/>
            <person name="Kulp D."/>
            <person name="Lancet D."/>
            <person name="Lowe T.M."/>
            <person name="McLysaght A."/>
            <person name="Mikkelsen T."/>
            <person name="Moran J.V."/>
            <person name="Mulder N."/>
            <person name="Pollara V.J."/>
            <person name="Ponting C.P."/>
            <person name="Schuler G."/>
            <person name="Schultz J."/>
            <person name="Slater G."/>
            <person name="Smit A.F."/>
            <person name="Stupka E."/>
            <person name="Szustakowski J."/>
            <person name="Thierry-Mieg D."/>
            <person name="Thierry-Mieg J."/>
            <person name="Wagner L."/>
            <person name="Wallis J."/>
            <person name="Wheeler R."/>
            <person name="Williams A."/>
            <person name="Wolf Y.I."/>
            <person name="Wolfe K.H."/>
            <person name="Yang S.P."/>
            <person name="Yeh R.F."/>
            <person name="Collins F."/>
            <person name="Guyer M.S."/>
            <person name="Peterson J."/>
            <person name="Felsenfeld A."/>
            <person name="Wetterstrand K.A."/>
            <person name="Patrinos A."/>
            <person name="Morgan M.J."/>
            <person name="de Jong P."/>
            <person name="Catanese J.J."/>
            <person name="Osoegawa K."/>
            <person name="Shizuya H."/>
            <person name="Choi S."/>
            <person name="Chen Y.J."/>
        </authorList>
    </citation>
    <scope>NUCLEOTIDE SEQUENCE [LARGE SCALE GENOMIC DNA]</scope>
</reference>
<gene>
    <name evidence="1" type="primary">TGFB1I1</name>
</gene>
<protein>
    <submittedName>
        <fullName evidence="1">Transforming growth factor beta 1 induced transcript 1</fullName>
    </submittedName>
</protein>
<dbReference type="AlphaFoldDB" id="H3BRP2"/>
<name>H3BRP2_HUMAN</name>
<dbReference type="UCSC" id="uc059tnp.1">
    <property type="organism name" value="human"/>
</dbReference>
<reference evidence="1 2" key="3">
    <citation type="journal article" date="2004" name="Nature">
        <title>The sequence and analysis of duplication-rich human chromosome 16.</title>
        <authorList>
            <person name="Martin J."/>
            <person name="Han C."/>
            <person name="Gordon L.A."/>
            <person name="Terry A."/>
            <person name="Prabhakar S."/>
            <person name="She X."/>
            <person name="Xie G."/>
            <person name="Hellsten U."/>
            <person name="Chan Y.M."/>
            <person name="Altherr M."/>
            <person name="Couronne O."/>
            <person name="Aerts A."/>
            <person name="Bajorek E."/>
            <person name="Black S."/>
            <person name="Blumer H."/>
            <person name="Branscomb E."/>
            <person name="Brown N.C."/>
            <person name="Bruno W.J."/>
            <person name="Buckingham J.M."/>
            <person name="Callen D.F."/>
            <person name="Campbell C.S."/>
            <person name="Campbell M.L."/>
            <person name="Campbell E.W."/>
            <person name="Caoile C."/>
            <person name="Challacombe J.F."/>
            <person name="Chasteen L.A."/>
            <person name="Chertkov O."/>
            <person name="Chi H.C."/>
            <person name="Christensen M."/>
            <person name="Clark L.M."/>
            <person name="Cohn J.D."/>
            <person name="Denys M."/>
            <person name="Detter J.C."/>
            <person name="Dickson M."/>
            <person name="Dimitrijevic-Bussod M."/>
            <person name="Escobar J."/>
            <person name="Fawcett J.J."/>
            <person name="Flowers D."/>
            <person name="Fotopulos D."/>
            <person name="Glavina T."/>
            <person name="Gomez M."/>
            <person name="Gonzales E."/>
            <person name="Goodstein D."/>
            <person name="Goodwin L.A."/>
            <person name="Grady D.L."/>
            <person name="Grigoriev I."/>
            <person name="Groza M."/>
            <person name="Hammon N."/>
            <person name="Hawkins T."/>
            <person name="Haydu L."/>
            <person name="Hildebrand C.E."/>
            <person name="Huang W."/>
            <person name="Israni S."/>
            <person name="Jett J."/>
            <person name="Jewett P.B."/>
            <person name="Kadner K."/>
            <person name="Kimball H."/>
            <person name="Kobayashi A."/>
            <person name="Krawczyk M.C."/>
            <person name="Leyba T."/>
            <person name="Longmire J.L."/>
            <person name="Lopez F."/>
            <person name="Lou Y."/>
            <person name="Lowry S."/>
            <person name="Ludeman T."/>
            <person name="Manohar C.F."/>
            <person name="Mark G.A."/>
            <person name="McMurray K.L."/>
            <person name="Meincke L.J."/>
            <person name="Morgan J."/>
            <person name="Moyzis R.K."/>
            <person name="Mundt M.O."/>
            <person name="Munk A.C."/>
            <person name="Nandkeshwar R.D."/>
            <person name="Pitluck S."/>
            <person name="Pollard M."/>
            <person name="Predki P."/>
            <person name="Parson-Quintana B."/>
            <person name="Ramirez L."/>
            <person name="Rash S."/>
            <person name="Retterer J."/>
            <person name="Ricke D.O."/>
            <person name="Robinson D.L."/>
            <person name="Rodriguez A."/>
            <person name="Salamov A."/>
            <person name="Saunders E.H."/>
            <person name="Scott D."/>
            <person name="Shough T."/>
            <person name="Stallings R.L."/>
            <person name="Stalvey M."/>
            <person name="Sutherland R.D."/>
            <person name="Tapia R."/>
            <person name="Tesmer J.G."/>
            <person name="Thayer N."/>
            <person name="Thompson L.S."/>
            <person name="Tice H."/>
            <person name="Torney D.C."/>
            <person name="Tran-Gyamfi M."/>
            <person name="Tsai M."/>
            <person name="Ulanovsky L.E."/>
            <person name="Ustaszewska A."/>
            <person name="Vo N."/>
            <person name="White P.S."/>
            <person name="Williams A.L."/>
            <person name="Wills P.L."/>
            <person name="Wu J.R."/>
            <person name="Wu K."/>
            <person name="Yang J."/>
            <person name="Dejong P."/>
            <person name="Bruce D."/>
            <person name="Doggett N.A."/>
            <person name="Deaven L."/>
            <person name="Schmutz J."/>
            <person name="Grimwood J."/>
            <person name="Richardson P."/>
            <person name="Rokhsar D.S."/>
            <person name="Eichler E.E."/>
            <person name="Gilna P."/>
            <person name="Lucas S.M."/>
            <person name="Myers R.M."/>
            <person name="Rubin E.M."/>
            <person name="Pennacchio L.A."/>
        </authorList>
    </citation>
    <scope>NUCLEOTIDE SEQUENCE [LARGE SCALE GENOMIC DNA]</scope>
</reference>
<dbReference type="OrthoDB" id="15567at2759"/>
<keyword evidence="2" id="KW-1185">Reference proteome</keyword>
<reference evidence="1" key="5">
    <citation type="submission" date="2025-09" db="UniProtKB">
        <authorList>
            <consortium name="Ensembl"/>
        </authorList>
    </citation>
    <scope>IDENTIFICATION</scope>
</reference>
<dbReference type="GeneTree" id="ENSGT00940000160447"/>
<accession>H3BRP2</accession>
<reference evidence="1" key="4">
    <citation type="submission" date="2025-08" db="UniProtKB">
        <authorList>
            <consortium name="Ensembl"/>
        </authorList>
    </citation>
    <scope>IDENTIFICATION</scope>
</reference>
<organism evidence="1 2">
    <name type="scientific">Homo sapiens</name>
    <name type="common">Human</name>
    <dbReference type="NCBI Taxonomy" id="9606"/>
    <lineage>
        <taxon>Eukaryota</taxon>
        <taxon>Metazoa</taxon>
        <taxon>Chordata</taxon>
        <taxon>Craniata</taxon>
        <taxon>Vertebrata</taxon>
        <taxon>Euteleostomi</taxon>
        <taxon>Mammalia</taxon>
        <taxon>Eutheria</taxon>
        <taxon>Euarchontoglires</taxon>
        <taxon>Primates</taxon>
        <taxon>Haplorrhini</taxon>
        <taxon>Catarrhini</taxon>
        <taxon>Hominidae</taxon>
        <taxon>Homo</taxon>
    </lineage>
</organism>
<dbReference type="HOGENOM" id="CLU_3086545_0_0_1"/>
<evidence type="ECO:0000313" key="2">
    <source>
        <dbReference type="Proteomes" id="UP000005640"/>
    </source>
</evidence>